<evidence type="ECO:0000313" key="4">
    <source>
        <dbReference type="Proteomes" id="UP000006230"/>
    </source>
</evidence>
<comment type="caution">
    <text evidence="3">The sequence shown here is derived from an EMBL/GenBank/DDBJ whole genome shotgun (WGS) entry which is preliminary data.</text>
</comment>
<dbReference type="EMBL" id="AATQ01000002">
    <property type="protein sequence ID" value="EAU48162.1"/>
    <property type="molecule type" value="Genomic_DNA"/>
</dbReference>
<feature type="compositionally biased region" description="Basic and acidic residues" evidence="1">
    <location>
        <begin position="1"/>
        <end position="19"/>
    </location>
</feature>
<sequence length="71" mass="7855">MTKPDADMKDPPSRPRDVRAGPGDAGASDRPVHREETPQDRRDGNRATRLFLWLVGVGFITVFVLNIVALV</sequence>
<protein>
    <submittedName>
        <fullName evidence="3">Uncharacterized protein</fullName>
    </submittedName>
</protein>
<feature type="compositionally biased region" description="Basic and acidic residues" evidence="1">
    <location>
        <begin position="30"/>
        <end position="43"/>
    </location>
</feature>
<dbReference type="AlphaFoldDB" id="Q0FVG4"/>
<feature type="transmembrane region" description="Helical" evidence="2">
    <location>
        <begin position="50"/>
        <end position="70"/>
    </location>
</feature>
<reference evidence="3 4" key="1">
    <citation type="journal article" date="2010" name="J. Bacteriol.">
        <title>Genome sequences of Pelagibaca bermudensis HTCC2601T and Maritimibacter alkaliphilus HTCC2654T, the type strains of two marine Roseobacter genera.</title>
        <authorList>
            <person name="Thrash J.C."/>
            <person name="Cho J.C."/>
            <person name="Ferriera S."/>
            <person name="Johnson J."/>
            <person name="Vergin K.L."/>
            <person name="Giovannoni S.J."/>
        </authorList>
    </citation>
    <scope>NUCLEOTIDE SEQUENCE [LARGE SCALE GENOMIC DNA]</scope>
    <source>
        <strain evidence="4">DSM 26914 / JCM 13377 / KCTC 12554 / HTCC2601</strain>
    </source>
</reference>
<organism evidence="3 4">
    <name type="scientific">Salipiger bermudensis (strain DSM 26914 / JCM 13377 / KCTC 12554 / HTCC2601)</name>
    <name type="common">Pelagibaca bermudensis</name>
    <dbReference type="NCBI Taxonomy" id="314265"/>
    <lineage>
        <taxon>Bacteria</taxon>
        <taxon>Pseudomonadati</taxon>
        <taxon>Pseudomonadota</taxon>
        <taxon>Alphaproteobacteria</taxon>
        <taxon>Rhodobacterales</taxon>
        <taxon>Roseobacteraceae</taxon>
        <taxon>Salipiger</taxon>
    </lineage>
</organism>
<keyword evidence="2" id="KW-1133">Transmembrane helix</keyword>
<dbReference type="Proteomes" id="UP000006230">
    <property type="component" value="Unassembled WGS sequence"/>
</dbReference>
<keyword evidence="2" id="KW-0812">Transmembrane</keyword>
<proteinExistence type="predicted"/>
<gene>
    <name evidence="3" type="ORF">R2601_14390</name>
</gene>
<keyword evidence="2" id="KW-0472">Membrane</keyword>
<keyword evidence="4" id="KW-1185">Reference proteome</keyword>
<feature type="region of interest" description="Disordered" evidence="1">
    <location>
        <begin position="1"/>
        <end position="43"/>
    </location>
</feature>
<dbReference type="HOGENOM" id="CLU_2736452_0_0_5"/>
<dbReference type="OrthoDB" id="7876330at2"/>
<evidence type="ECO:0000256" key="1">
    <source>
        <dbReference type="SAM" id="MobiDB-lite"/>
    </source>
</evidence>
<dbReference type="eggNOG" id="ENOG502ZJUT">
    <property type="taxonomic scope" value="Bacteria"/>
</dbReference>
<evidence type="ECO:0000313" key="3">
    <source>
        <dbReference type="EMBL" id="EAU48162.1"/>
    </source>
</evidence>
<evidence type="ECO:0000256" key="2">
    <source>
        <dbReference type="SAM" id="Phobius"/>
    </source>
</evidence>
<dbReference type="GeneID" id="92503956"/>
<dbReference type="RefSeq" id="WP_007795462.1">
    <property type="nucleotide sequence ID" value="NZ_DS022276.1"/>
</dbReference>
<name>Q0FVG4_SALBH</name>
<accession>Q0FVG4</accession>
<dbReference type="STRING" id="314265.R2601_14390"/>